<accession>W5SKQ6</accession>
<dbReference type="HOGENOM" id="CLU_214229_0_0_12"/>
<dbReference type="AlphaFoldDB" id="W5SKQ6"/>
<reference evidence="1" key="1">
    <citation type="submission" date="2013-02" db="EMBL/GenBank/DDBJ databases">
        <title>Comparative genomics of Borrelia species.</title>
        <authorList>
            <person name="Schwan T.G."/>
            <person name="Raffel S.J."/>
            <person name="Porcella S.F."/>
        </authorList>
    </citation>
    <scope>NUCLEOTIDE SEQUENCE</scope>
    <source>
        <strain evidence="1">DOU</strain>
        <plasmid evidence="1">unnamed</plasmid>
    </source>
</reference>
<organism evidence="1">
    <name type="scientific">Borrelia crocidurae DOU</name>
    <dbReference type="NCBI Taxonomy" id="1293575"/>
    <lineage>
        <taxon>Bacteria</taxon>
        <taxon>Pseudomonadati</taxon>
        <taxon>Spirochaetota</taxon>
        <taxon>Spirochaetia</taxon>
        <taxon>Spirochaetales</taxon>
        <taxon>Borreliaceae</taxon>
        <taxon>Borrelia</taxon>
    </lineage>
</organism>
<dbReference type="EMBL" id="CP004318">
    <property type="protein sequence ID" value="AHH07497.1"/>
    <property type="molecule type" value="Genomic_DNA"/>
</dbReference>
<name>W5SKQ6_9SPIR</name>
<evidence type="ECO:0000313" key="1">
    <source>
        <dbReference type="EMBL" id="AHH07497.1"/>
    </source>
</evidence>
<protein>
    <submittedName>
        <fullName evidence="1">Uncharacterized protein</fullName>
    </submittedName>
</protein>
<gene>
    <name evidence="1" type="ORF">BCD_1431</name>
</gene>
<sequence>MKDIKFPKKKKGFRDEEIEMEAFIAQVDANIESMDREFKEFQRIYGKIWSG</sequence>
<keyword evidence="1" id="KW-0614">Plasmid</keyword>
<geneLocation type="plasmid" evidence="1">
    <name>unnamed</name>
</geneLocation>
<proteinExistence type="predicted"/>
<dbReference type="RefSeq" id="WP_241766268.1">
    <property type="nucleotide sequence ID" value="NZ_CP004318.1"/>
</dbReference>